<evidence type="ECO:0000313" key="2">
    <source>
        <dbReference type="EMBL" id="KAJ3583854.1"/>
    </source>
</evidence>
<accession>A0A9Q0I2X3</accession>
<sequence>ARSSFRSSALSSGPLLRPAPQARSSCPLLRPAPQACSSSRSSVCDLEQGAGQFSEPWAQVDLRERVCWVRPGSSLSVAP</sequence>
<evidence type="ECO:0000313" key="3">
    <source>
        <dbReference type="Proteomes" id="UP001148018"/>
    </source>
</evidence>
<comment type="caution">
    <text evidence="2">The sequence shown here is derived from an EMBL/GenBank/DDBJ whole genome shotgun (WGS) entry which is preliminary data.</text>
</comment>
<feature type="non-terminal residue" evidence="2">
    <location>
        <position position="79"/>
    </location>
</feature>
<dbReference type="EMBL" id="JANIIK010000120">
    <property type="protein sequence ID" value="KAJ3583854.1"/>
    <property type="molecule type" value="Genomic_DNA"/>
</dbReference>
<name>A0A9Q0I2X3_9TELE</name>
<dbReference type="Proteomes" id="UP001148018">
    <property type="component" value="Unassembled WGS sequence"/>
</dbReference>
<evidence type="ECO:0000256" key="1">
    <source>
        <dbReference type="SAM" id="MobiDB-lite"/>
    </source>
</evidence>
<proteinExistence type="predicted"/>
<feature type="compositionally biased region" description="Low complexity" evidence="1">
    <location>
        <begin position="1"/>
        <end position="12"/>
    </location>
</feature>
<dbReference type="AlphaFoldDB" id="A0A9Q0I2X3"/>
<reference evidence="2" key="1">
    <citation type="submission" date="2022-07" db="EMBL/GenBank/DDBJ databases">
        <title>Chromosome-level genome of Muraenolepis orangiensis.</title>
        <authorList>
            <person name="Kim J."/>
        </authorList>
    </citation>
    <scope>NUCLEOTIDE SEQUENCE</scope>
    <source>
        <strain evidence="2">KU_S4_2022</strain>
        <tissue evidence="2">Muscle</tissue>
    </source>
</reference>
<protein>
    <submittedName>
        <fullName evidence="2">Uncharacterized protein</fullName>
    </submittedName>
</protein>
<keyword evidence="3" id="KW-1185">Reference proteome</keyword>
<feature type="region of interest" description="Disordered" evidence="1">
    <location>
        <begin position="1"/>
        <end position="24"/>
    </location>
</feature>
<gene>
    <name evidence="2" type="ORF">NHX12_015351</name>
</gene>
<organism evidence="2 3">
    <name type="scientific">Muraenolepis orangiensis</name>
    <name type="common">Patagonian moray cod</name>
    <dbReference type="NCBI Taxonomy" id="630683"/>
    <lineage>
        <taxon>Eukaryota</taxon>
        <taxon>Metazoa</taxon>
        <taxon>Chordata</taxon>
        <taxon>Craniata</taxon>
        <taxon>Vertebrata</taxon>
        <taxon>Euteleostomi</taxon>
        <taxon>Actinopterygii</taxon>
        <taxon>Neopterygii</taxon>
        <taxon>Teleostei</taxon>
        <taxon>Neoteleostei</taxon>
        <taxon>Acanthomorphata</taxon>
        <taxon>Zeiogadaria</taxon>
        <taxon>Gadariae</taxon>
        <taxon>Gadiformes</taxon>
        <taxon>Muraenolepidoidei</taxon>
        <taxon>Muraenolepididae</taxon>
        <taxon>Muraenolepis</taxon>
    </lineage>
</organism>